<keyword evidence="4 6" id="KW-0472">Membrane</keyword>
<evidence type="ECO:0000256" key="1">
    <source>
        <dbReference type="ARBA" id="ARBA00004141"/>
    </source>
</evidence>
<dbReference type="Pfam" id="PF05105">
    <property type="entry name" value="Phage_holin_4_1"/>
    <property type="match status" value="1"/>
</dbReference>
<sequence length="185" mass="21232">MNYLNTLGGMFTDIFHKLIDSKSYEVGALASITTGVISWAVPNWVMHQGPTRQHAVGIFILLAVFGLDWLCGSRLAKKSPKQSQETNTAIDSAIRDAVIIIICILTIEMDDFLQTRSIIFAFFTASFIYQNFKSVCANAYILGWRRYFPAKTLDWIFKWIDKWLDNEIKAKTKKYFPGEEKQDEK</sequence>
<proteinExistence type="inferred from homology"/>
<feature type="transmembrane region" description="Helical" evidence="6">
    <location>
        <begin position="54"/>
        <end position="76"/>
    </location>
</feature>
<feature type="transmembrane region" description="Helical" evidence="6">
    <location>
        <begin position="24"/>
        <end position="42"/>
    </location>
</feature>
<dbReference type="Proteomes" id="UP000199749">
    <property type="component" value="Chromosome"/>
</dbReference>
<dbReference type="EMBL" id="CP022474">
    <property type="protein sequence ID" value="ASN59846.1"/>
    <property type="molecule type" value="Genomic_DNA"/>
</dbReference>
<protein>
    <submittedName>
        <fullName evidence="7">Holin</fullName>
    </submittedName>
</protein>
<evidence type="ECO:0000256" key="5">
    <source>
        <dbReference type="ARBA" id="ARBA00023600"/>
    </source>
</evidence>
<dbReference type="GO" id="GO:0016020">
    <property type="term" value="C:membrane"/>
    <property type="evidence" value="ECO:0007669"/>
    <property type="project" value="UniProtKB-SubCell"/>
</dbReference>
<comment type="similarity">
    <text evidence="5">Belongs to the bacteriophage holin family. Cp-1 holin subfamily.</text>
</comment>
<evidence type="ECO:0000313" key="8">
    <source>
        <dbReference type="Proteomes" id="UP000199749"/>
    </source>
</evidence>
<evidence type="ECO:0000256" key="6">
    <source>
        <dbReference type="SAM" id="Phobius"/>
    </source>
</evidence>
<accession>A0AAC9UNS1</accession>
<keyword evidence="2 6" id="KW-0812">Transmembrane</keyword>
<reference evidence="7 8" key="1">
    <citation type="submission" date="2017-07" db="EMBL/GenBank/DDBJ databases">
        <title>Lactobacillus curvatus MRS6 whole genome.</title>
        <authorList>
            <person name="Jans C."/>
            <person name="Lagler S."/>
            <person name="Lacroix C."/>
            <person name="Meile L."/>
            <person name="Stevens M.J.A."/>
        </authorList>
    </citation>
    <scope>NUCLEOTIDE SEQUENCE [LARGE SCALE GENOMIC DNA]</scope>
    <source>
        <strain evidence="7 8">MRS6</strain>
    </source>
</reference>
<evidence type="ECO:0000256" key="2">
    <source>
        <dbReference type="ARBA" id="ARBA00022692"/>
    </source>
</evidence>
<evidence type="ECO:0000256" key="4">
    <source>
        <dbReference type="ARBA" id="ARBA00023136"/>
    </source>
</evidence>
<dbReference type="RefSeq" id="WP_089556556.1">
    <property type="nucleotide sequence ID" value="NZ_CP022474.1"/>
</dbReference>
<dbReference type="AlphaFoldDB" id="A0AAC9UNS1"/>
<evidence type="ECO:0000313" key="7">
    <source>
        <dbReference type="EMBL" id="ASN59846.1"/>
    </source>
</evidence>
<keyword evidence="3 6" id="KW-1133">Transmembrane helix</keyword>
<comment type="subcellular location">
    <subcellularLocation>
        <location evidence="1">Membrane</location>
        <topology evidence="1">Multi-pass membrane protein</topology>
    </subcellularLocation>
</comment>
<name>A0AAC9UNS1_LATCU</name>
<organism evidence="7 8">
    <name type="scientific">Latilactobacillus curvatus</name>
    <name type="common">Lactobacillus curvatus</name>
    <dbReference type="NCBI Taxonomy" id="28038"/>
    <lineage>
        <taxon>Bacteria</taxon>
        <taxon>Bacillati</taxon>
        <taxon>Bacillota</taxon>
        <taxon>Bacilli</taxon>
        <taxon>Lactobacillales</taxon>
        <taxon>Lactobacillaceae</taxon>
        <taxon>Latilactobacillus</taxon>
    </lineage>
</organism>
<feature type="transmembrane region" description="Helical" evidence="6">
    <location>
        <begin position="88"/>
        <end position="107"/>
    </location>
</feature>
<dbReference type="InterPro" id="IPR006480">
    <property type="entry name" value="Phage_holin_4_1"/>
</dbReference>
<evidence type="ECO:0000256" key="3">
    <source>
        <dbReference type="ARBA" id="ARBA00022989"/>
    </source>
</evidence>
<feature type="transmembrane region" description="Helical" evidence="6">
    <location>
        <begin position="119"/>
        <end position="141"/>
    </location>
</feature>
<gene>
    <name evidence="7" type="ORF">CG419_04045</name>
</gene>